<evidence type="ECO:0000313" key="2">
    <source>
        <dbReference type="EMBL" id="KAK8148023.1"/>
    </source>
</evidence>
<evidence type="ECO:0000256" key="1">
    <source>
        <dbReference type="SAM" id="SignalP"/>
    </source>
</evidence>
<dbReference type="PANTHER" id="PTHR42060">
    <property type="entry name" value="NHL REPEAT-CONTAINING PROTEIN-RELATED"/>
    <property type="match status" value="1"/>
</dbReference>
<dbReference type="InterPro" id="IPR011042">
    <property type="entry name" value="6-blade_b-propeller_TolB-like"/>
</dbReference>
<dbReference type="InterPro" id="IPR052998">
    <property type="entry name" value="Hetero-Diels-Alderase-like"/>
</dbReference>
<dbReference type="Proteomes" id="UP001397290">
    <property type="component" value="Unassembled WGS sequence"/>
</dbReference>
<comment type="caution">
    <text evidence="2">The sequence shown here is derived from an EMBL/GenBank/DDBJ whole genome shotgun (WGS) entry which is preliminary data.</text>
</comment>
<evidence type="ECO:0000313" key="3">
    <source>
        <dbReference type="Proteomes" id="UP001397290"/>
    </source>
</evidence>
<protein>
    <recommendedName>
        <fullName evidence="4">Six-bladed beta-propeller, TolB-like protein</fullName>
    </recommendedName>
</protein>
<sequence length="331" mass="35377">MLSCLQAMSIVPLALAAQAAAYTAQLLHQFPSHLQWVENMALRPNGNILLTTFDQAQIYELDPDTGNPPRLVATLPDADVAIGIAQTSPDVFAVEAGRLNRTSYRLDGSGRIDTLDFSRLDCHGRPNVQTVAALPQAGLANGLAALPPMHSHLVLSADSLTGTIYRADTGTGRVDVAIHDPKLAPQDGPDPFLALIGVNGLQAHDGYLYVTSTSARFLGRYEIDSYGNPLSELEILATYDAPRSPDDFAIARDGAVFGAVPLDSISKAKVTTPKNGSDYYYDVVFLVDHDGELQRPTAVILSLDETTLYVSTGGRNEEGGNGGQIFAVRLT</sequence>
<keyword evidence="3" id="KW-1185">Reference proteome</keyword>
<feature type="chain" id="PRO_5043553186" description="Six-bladed beta-propeller, TolB-like protein" evidence="1">
    <location>
        <begin position="17"/>
        <end position="331"/>
    </location>
</feature>
<evidence type="ECO:0008006" key="4">
    <source>
        <dbReference type="Google" id="ProtNLM"/>
    </source>
</evidence>
<dbReference type="EMBL" id="JAAHCF010000111">
    <property type="protein sequence ID" value="KAK8148023.1"/>
    <property type="molecule type" value="Genomic_DNA"/>
</dbReference>
<organism evidence="2 3">
    <name type="scientific">Beauveria asiatica</name>
    <dbReference type="NCBI Taxonomy" id="1069075"/>
    <lineage>
        <taxon>Eukaryota</taxon>
        <taxon>Fungi</taxon>
        <taxon>Dikarya</taxon>
        <taxon>Ascomycota</taxon>
        <taxon>Pezizomycotina</taxon>
        <taxon>Sordariomycetes</taxon>
        <taxon>Hypocreomycetidae</taxon>
        <taxon>Hypocreales</taxon>
        <taxon>Cordycipitaceae</taxon>
        <taxon>Beauveria</taxon>
    </lineage>
</organism>
<keyword evidence="1" id="KW-0732">Signal</keyword>
<gene>
    <name evidence="2" type="ORF">G3M48_000550</name>
</gene>
<reference evidence="2 3" key="1">
    <citation type="submission" date="2020-02" db="EMBL/GenBank/DDBJ databases">
        <title>Comparative genomics of the hypocrealean fungal genus Beauvera.</title>
        <authorList>
            <person name="Showalter D.N."/>
            <person name="Bushley K.E."/>
            <person name="Rehner S.A."/>
        </authorList>
    </citation>
    <scope>NUCLEOTIDE SEQUENCE [LARGE SCALE GENOMIC DNA]</scope>
    <source>
        <strain evidence="2 3">ARSEF4384</strain>
    </source>
</reference>
<accession>A0AAW0S115</accession>
<dbReference type="Gene3D" id="2.120.10.30">
    <property type="entry name" value="TolB, C-terminal domain"/>
    <property type="match status" value="1"/>
</dbReference>
<name>A0AAW0S115_9HYPO</name>
<feature type="signal peptide" evidence="1">
    <location>
        <begin position="1"/>
        <end position="16"/>
    </location>
</feature>
<proteinExistence type="predicted"/>
<dbReference type="PANTHER" id="PTHR42060:SF1">
    <property type="entry name" value="NHL REPEAT-CONTAINING PROTEIN"/>
    <property type="match status" value="1"/>
</dbReference>
<dbReference type="SUPFAM" id="SSF63829">
    <property type="entry name" value="Calcium-dependent phosphotriesterase"/>
    <property type="match status" value="1"/>
</dbReference>
<dbReference type="AlphaFoldDB" id="A0AAW0S115"/>